<dbReference type="OrthoDB" id="633211at2759"/>
<feature type="domain" description="Protein kinase" evidence="1">
    <location>
        <begin position="1"/>
        <end position="289"/>
    </location>
</feature>
<dbReference type="STRING" id="35608.A0A2U1Q869"/>
<keyword evidence="3" id="KW-1185">Reference proteome</keyword>
<gene>
    <name evidence="2" type="ORF">CTI12_AA062500</name>
</gene>
<protein>
    <submittedName>
        <fullName evidence="2">Serine-threonine/tyrosine-protein kinase catalytic domain-containing protein</fullName>
    </submittedName>
</protein>
<dbReference type="GO" id="GO:0004714">
    <property type="term" value="F:transmembrane receptor protein tyrosine kinase activity"/>
    <property type="evidence" value="ECO:0007669"/>
    <property type="project" value="InterPro"/>
</dbReference>
<dbReference type="Gene3D" id="1.10.510.10">
    <property type="entry name" value="Transferase(Phosphotransferase) domain 1"/>
    <property type="match status" value="1"/>
</dbReference>
<dbReference type="InterPro" id="IPR011009">
    <property type="entry name" value="Kinase-like_dom_sf"/>
</dbReference>
<dbReference type="PANTHER" id="PTHR27003">
    <property type="entry name" value="OS07G0166700 PROTEIN"/>
    <property type="match status" value="1"/>
</dbReference>
<dbReference type="AlphaFoldDB" id="A0A2U1Q869"/>
<dbReference type="GO" id="GO:0005886">
    <property type="term" value="C:plasma membrane"/>
    <property type="evidence" value="ECO:0007669"/>
    <property type="project" value="TreeGrafter"/>
</dbReference>
<keyword evidence="2" id="KW-0808">Transferase</keyword>
<dbReference type="Gene3D" id="3.30.200.20">
    <property type="entry name" value="Phosphorylase Kinase, domain 1"/>
    <property type="match status" value="1"/>
</dbReference>
<dbReference type="InterPro" id="IPR000719">
    <property type="entry name" value="Prot_kinase_dom"/>
</dbReference>
<dbReference type="PROSITE" id="PS50011">
    <property type="entry name" value="PROTEIN_KINASE_DOM"/>
    <property type="match status" value="1"/>
</dbReference>
<dbReference type="Proteomes" id="UP000245207">
    <property type="component" value="Unassembled WGS sequence"/>
</dbReference>
<dbReference type="GO" id="GO:0005524">
    <property type="term" value="F:ATP binding"/>
    <property type="evidence" value="ECO:0007669"/>
    <property type="project" value="InterPro"/>
</dbReference>
<evidence type="ECO:0000313" key="2">
    <source>
        <dbReference type="EMBL" id="PWA94197.1"/>
    </source>
</evidence>
<accession>A0A2U1Q869</accession>
<comment type="caution">
    <text evidence="2">The sequence shown here is derived from an EMBL/GenBank/DDBJ whole genome shotgun (WGS) entry which is preliminary data.</text>
</comment>
<dbReference type="EMBL" id="PKPP01000329">
    <property type="protein sequence ID" value="PWA94197.1"/>
    <property type="molecule type" value="Genomic_DNA"/>
</dbReference>
<proteinExistence type="predicted"/>
<dbReference type="PANTHER" id="PTHR27003:SF383">
    <property type="entry name" value="TYROSINE-PROTEIN KINASE, NON-RECEPTOR JAK_TYK2-RELATED"/>
    <property type="match status" value="1"/>
</dbReference>
<organism evidence="2 3">
    <name type="scientific">Artemisia annua</name>
    <name type="common">Sweet wormwood</name>
    <dbReference type="NCBI Taxonomy" id="35608"/>
    <lineage>
        <taxon>Eukaryota</taxon>
        <taxon>Viridiplantae</taxon>
        <taxon>Streptophyta</taxon>
        <taxon>Embryophyta</taxon>
        <taxon>Tracheophyta</taxon>
        <taxon>Spermatophyta</taxon>
        <taxon>Magnoliopsida</taxon>
        <taxon>eudicotyledons</taxon>
        <taxon>Gunneridae</taxon>
        <taxon>Pentapetalae</taxon>
        <taxon>asterids</taxon>
        <taxon>campanulids</taxon>
        <taxon>Asterales</taxon>
        <taxon>Asteraceae</taxon>
        <taxon>Asteroideae</taxon>
        <taxon>Anthemideae</taxon>
        <taxon>Artemisiinae</taxon>
        <taxon>Artemisia</taxon>
    </lineage>
</organism>
<evidence type="ECO:0000259" key="1">
    <source>
        <dbReference type="PROSITE" id="PS50011"/>
    </source>
</evidence>
<dbReference type="InterPro" id="IPR045272">
    <property type="entry name" value="ANXUR1/2-like"/>
</dbReference>
<reference evidence="2 3" key="1">
    <citation type="journal article" date="2018" name="Mol. Plant">
        <title>The genome of Artemisia annua provides insight into the evolution of Asteraceae family and artemisinin biosynthesis.</title>
        <authorList>
            <person name="Shen Q."/>
            <person name="Zhang L."/>
            <person name="Liao Z."/>
            <person name="Wang S."/>
            <person name="Yan T."/>
            <person name="Shi P."/>
            <person name="Liu M."/>
            <person name="Fu X."/>
            <person name="Pan Q."/>
            <person name="Wang Y."/>
            <person name="Lv Z."/>
            <person name="Lu X."/>
            <person name="Zhang F."/>
            <person name="Jiang W."/>
            <person name="Ma Y."/>
            <person name="Chen M."/>
            <person name="Hao X."/>
            <person name="Li L."/>
            <person name="Tang Y."/>
            <person name="Lv G."/>
            <person name="Zhou Y."/>
            <person name="Sun X."/>
            <person name="Brodelius P.E."/>
            <person name="Rose J.K.C."/>
            <person name="Tang K."/>
        </authorList>
    </citation>
    <scope>NUCLEOTIDE SEQUENCE [LARGE SCALE GENOMIC DNA]</scope>
    <source>
        <strain evidence="3">cv. Huhao1</strain>
        <tissue evidence="2">Leaf</tissue>
    </source>
</reference>
<sequence length="373" mass="42287">MSGFGKVYKGKLLHSGELINISARRLDRKHGQGDVEFWIEISALPLFKDDDGFKMYGGKIVEMIGFCDENDEKIIITHYDIKGSLSMYLGDPTNFTWDDRVFACYEIANAIRRIHHESGRAFSVIHRNINSSTILLDENKDAKLSGFEFSIKHSLDRKNLGIHSEVIGTQGYIDPTYLMTGSVTHKSDVYSLGVVLFEILCGRHAYNPNEQDDKKFLAPFAKYHYEEGTLHDIIHPEIWNQVARDSIEKKAFRVISKVAYSCLNKEREQRPDMDQVLHELEDAINTSYFETDGTDFEEALNVLSVEELESVVESTMSNSEKAFSSDYEADGIDVLDALDDVSVEELGSIVESMMSNSEKHYAAKFGPDSKVKF</sequence>
<name>A0A2U1Q869_ARTAN</name>
<dbReference type="GO" id="GO:0009506">
    <property type="term" value="C:plasmodesma"/>
    <property type="evidence" value="ECO:0007669"/>
    <property type="project" value="TreeGrafter"/>
</dbReference>
<keyword evidence="2" id="KW-0418">Kinase</keyword>
<dbReference type="SUPFAM" id="SSF56112">
    <property type="entry name" value="Protein kinase-like (PK-like)"/>
    <property type="match status" value="1"/>
</dbReference>
<dbReference type="Pfam" id="PF00069">
    <property type="entry name" value="Pkinase"/>
    <property type="match status" value="1"/>
</dbReference>
<evidence type="ECO:0000313" key="3">
    <source>
        <dbReference type="Proteomes" id="UP000245207"/>
    </source>
</evidence>